<gene>
    <name evidence="3" type="ORF">CLV71_114176</name>
</gene>
<proteinExistence type="predicted"/>
<dbReference type="CDD" id="cd00371">
    <property type="entry name" value="HMA"/>
    <property type="match status" value="1"/>
</dbReference>
<evidence type="ECO:0000259" key="2">
    <source>
        <dbReference type="PROSITE" id="PS50846"/>
    </source>
</evidence>
<dbReference type="InterPro" id="IPR017969">
    <property type="entry name" value="Heavy-metal-associated_CS"/>
</dbReference>
<dbReference type="InterPro" id="IPR006121">
    <property type="entry name" value="HMA_dom"/>
</dbReference>
<dbReference type="Gene3D" id="3.30.70.100">
    <property type="match status" value="1"/>
</dbReference>
<dbReference type="GO" id="GO:0005507">
    <property type="term" value="F:copper ion binding"/>
    <property type="evidence" value="ECO:0007669"/>
    <property type="project" value="InterPro"/>
</dbReference>
<reference evidence="3 4" key="1">
    <citation type="submission" date="2019-03" db="EMBL/GenBank/DDBJ databases">
        <title>Genomic Encyclopedia of Archaeal and Bacterial Type Strains, Phase II (KMG-II): from individual species to whole genera.</title>
        <authorList>
            <person name="Goeker M."/>
        </authorList>
    </citation>
    <scope>NUCLEOTIDE SEQUENCE [LARGE SCALE GENOMIC DNA]</scope>
    <source>
        <strain evidence="3 4">DSM 45499</strain>
    </source>
</reference>
<dbReference type="InterPro" id="IPR036163">
    <property type="entry name" value="HMA_dom_sf"/>
</dbReference>
<dbReference type="PRINTS" id="PR00944">
    <property type="entry name" value="CUEXPORT"/>
</dbReference>
<feature type="domain" description="HMA" evidence="2">
    <location>
        <begin position="2"/>
        <end position="67"/>
    </location>
</feature>
<comment type="caution">
    <text evidence="3">The sequence shown here is derived from an EMBL/GenBank/DDBJ whole genome shotgun (WGS) entry which is preliminary data.</text>
</comment>
<dbReference type="Proteomes" id="UP000294927">
    <property type="component" value="Unassembled WGS sequence"/>
</dbReference>
<dbReference type="EMBL" id="SOCP01000014">
    <property type="protein sequence ID" value="TDV44266.1"/>
    <property type="molecule type" value="Genomic_DNA"/>
</dbReference>
<evidence type="ECO:0000256" key="1">
    <source>
        <dbReference type="ARBA" id="ARBA00022723"/>
    </source>
</evidence>
<evidence type="ECO:0000313" key="4">
    <source>
        <dbReference type="Proteomes" id="UP000294927"/>
    </source>
</evidence>
<dbReference type="InterPro" id="IPR000428">
    <property type="entry name" value="Cu-bd"/>
</dbReference>
<evidence type="ECO:0000313" key="3">
    <source>
        <dbReference type="EMBL" id="TDV44266.1"/>
    </source>
</evidence>
<keyword evidence="1" id="KW-0479">Metal-binding</keyword>
<keyword evidence="4" id="KW-1185">Reference proteome</keyword>
<dbReference type="PROSITE" id="PS50846">
    <property type="entry name" value="HMA_2"/>
    <property type="match status" value="1"/>
</dbReference>
<dbReference type="RefSeq" id="WP_133906695.1">
    <property type="nucleotide sequence ID" value="NZ_SOCP01000014.1"/>
</dbReference>
<accession>A0A4R7V883</accession>
<protein>
    <submittedName>
        <fullName evidence="3">Copper chaperone CopZ</fullName>
    </submittedName>
</protein>
<dbReference type="SUPFAM" id="SSF55008">
    <property type="entry name" value="HMA, heavy metal-associated domain"/>
    <property type="match status" value="1"/>
</dbReference>
<organism evidence="3 4">
    <name type="scientific">Actinophytocola oryzae</name>
    <dbReference type="NCBI Taxonomy" id="502181"/>
    <lineage>
        <taxon>Bacteria</taxon>
        <taxon>Bacillati</taxon>
        <taxon>Actinomycetota</taxon>
        <taxon>Actinomycetes</taxon>
        <taxon>Pseudonocardiales</taxon>
        <taxon>Pseudonocardiaceae</taxon>
    </lineage>
</organism>
<dbReference type="AlphaFoldDB" id="A0A4R7V883"/>
<dbReference type="GO" id="GO:0006825">
    <property type="term" value="P:copper ion transport"/>
    <property type="evidence" value="ECO:0007669"/>
    <property type="project" value="InterPro"/>
</dbReference>
<dbReference type="Pfam" id="PF00403">
    <property type="entry name" value="HMA"/>
    <property type="match status" value="1"/>
</dbReference>
<name>A0A4R7V883_9PSEU</name>
<sequence length="68" mass="6986">MTESIYIVNGMSCGHCAASVTEEVGGLDGVRGVQVDVDTGRVVVTSEAPLPVEQVVHAVREAGFEVAG</sequence>
<dbReference type="PROSITE" id="PS01047">
    <property type="entry name" value="HMA_1"/>
    <property type="match status" value="1"/>
</dbReference>